<organism evidence="1 2">
    <name type="scientific">Pistacia atlantica</name>
    <dbReference type="NCBI Taxonomy" id="434234"/>
    <lineage>
        <taxon>Eukaryota</taxon>
        <taxon>Viridiplantae</taxon>
        <taxon>Streptophyta</taxon>
        <taxon>Embryophyta</taxon>
        <taxon>Tracheophyta</taxon>
        <taxon>Spermatophyta</taxon>
        <taxon>Magnoliopsida</taxon>
        <taxon>eudicotyledons</taxon>
        <taxon>Gunneridae</taxon>
        <taxon>Pentapetalae</taxon>
        <taxon>rosids</taxon>
        <taxon>malvids</taxon>
        <taxon>Sapindales</taxon>
        <taxon>Anacardiaceae</taxon>
        <taxon>Pistacia</taxon>
    </lineage>
</organism>
<reference evidence="2" key="1">
    <citation type="journal article" date="2023" name="G3 (Bethesda)">
        <title>Genome assembly and association tests identify interacting loci associated with vigor, precocity, and sex in interspecific pistachio rootstocks.</title>
        <authorList>
            <person name="Palmer W."/>
            <person name="Jacygrad E."/>
            <person name="Sagayaradj S."/>
            <person name="Cavanaugh K."/>
            <person name="Han R."/>
            <person name="Bertier L."/>
            <person name="Beede B."/>
            <person name="Kafkas S."/>
            <person name="Golino D."/>
            <person name="Preece J."/>
            <person name="Michelmore R."/>
        </authorList>
    </citation>
    <scope>NUCLEOTIDE SEQUENCE [LARGE SCALE GENOMIC DNA]</scope>
</reference>
<accession>A0ACC1ACQ5</accession>
<dbReference type="EMBL" id="CM047907">
    <property type="protein sequence ID" value="KAJ0084812.1"/>
    <property type="molecule type" value="Genomic_DNA"/>
</dbReference>
<proteinExistence type="predicted"/>
<gene>
    <name evidence="1" type="ORF">Patl1_29446</name>
</gene>
<protein>
    <submittedName>
        <fullName evidence="1">Uncharacterized protein</fullName>
    </submittedName>
</protein>
<sequence length="40" mass="4796">MKSSRTHSRFVFLLFLLSRTLWGHVFPNTQLDFDVLILMQ</sequence>
<keyword evidence="2" id="KW-1185">Reference proteome</keyword>
<dbReference type="Proteomes" id="UP001164250">
    <property type="component" value="Chromosome 11"/>
</dbReference>
<evidence type="ECO:0000313" key="2">
    <source>
        <dbReference type="Proteomes" id="UP001164250"/>
    </source>
</evidence>
<evidence type="ECO:0000313" key="1">
    <source>
        <dbReference type="EMBL" id="KAJ0084812.1"/>
    </source>
</evidence>
<comment type="caution">
    <text evidence="1">The sequence shown here is derived from an EMBL/GenBank/DDBJ whole genome shotgun (WGS) entry which is preliminary data.</text>
</comment>
<name>A0ACC1ACQ5_9ROSI</name>